<organism evidence="1 2">
    <name type="scientific">Sphingopyxis fribergensis</name>
    <dbReference type="NCBI Taxonomy" id="1515612"/>
    <lineage>
        <taxon>Bacteria</taxon>
        <taxon>Pseudomonadati</taxon>
        <taxon>Pseudomonadota</taxon>
        <taxon>Alphaproteobacteria</taxon>
        <taxon>Sphingomonadales</taxon>
        <taxon>Sphingomonadaceae</taxon>
        <taxon>Sphingopyxis</taxon>
    </lineage>
</organism>
<sequence length="294" mass="33011">MKLDVHELYKSQNIRLPSPGQCIYCGNAETKLRDEHVIPYALAANTMILEKSCCETCQNIIQRYEQEVLKKQLGIFRTQVDAPSRSRKKDRITHVDLQFVEVDDAGQFMRDLGSRSISVDELPLAVHLWQSPMPRRLRSPLTPEQEQGKPWSFADRDGVNALCSKVREETGANHVAYESGQVSRLHYLRSLAKTAHAFTAARYGLDAFEPYLLDLILCRSDDVAEFVGDDPFDPPTNDTDGQTLQIFLGEPMGGEEQGLIAARFQLYPTLGSPAHLVVVGKAKIDIQRRLAGEI</sequence>
<proteinExistence type="predicted"/>
<dbReference type="AlphaFoldDB" id="A0A0A7PM30"/>
<dbReference type="OrthoDB" id="7541272at2"/>
<evidence type="ECO:0008006" key="3">
    <source>
        <dbReference type="Google" id="ProtNLM"/>
    </source>
</evidence>
<accession>A0A0A7PM30</accession>
<dbReference type="KEGG" id="sphk:SKP52_16930"/>
<dbReference type="HOGENOM" id="CLU_871200_0_0_5"/>
<reference evidence="1 2" key="1">
    <citation type="journal article" date="2015" name="Int. J. Syst. Evol. Microbiol.">
        <title>Description of Sphingopyxis fribergensis sp. nov. - a soil bacterium with the ability to degrade styrene and phenylacetic acid.</title>
        <authorList>
            <person name="Oelschlagel M."/>
            <person name="Ruckert C."/>
            <person name="Kalinowski J."/>
            <person name="Schmidt G."/>
            <person name="Schlomann M."/>
            <person name="Tischler D."/>
        </authorList>
    </citation>
    <scope>NUCLEOTIDE SEQUENCE [LARGE SCALE GENOMIC DNA]</scope>
    <source>
        <strain evidence="1 2">Kp5.2</strain>
    </source>
</reference>
<protein>
    <recommendedName>
        <fullName evidence="3">HNH endonuclease 5 domain-containing protein</fullName>
    </recommendedName>
</protein>
<dbReference type="Proteomes" id="UP000030907">
    <property type="component" value="Chromosome"/>
</dbReference>
<name>A0A0A7PM30_9SPHN</name>
<dbReference type="RefSeq" id="WP_039576605.1">
    <property type="nucleotide sequence ID" value="NZ_CP009122.1"/>
</dbReference>
<evidence type="ECO:0000313" key="1">
    <source>
        <dbReference type="EMBL" id="AJA10258.1"/>
    </source>
</evidence>
<keyword evidence="2" id="KW-1185">Reference proteome</keyword>
<dbReference type="EMBL" id="CP009122">
    <property type="protein sequence ID" value="AJA10258.1"/>
    <property type="molecule type" value="Genomic_DNA"/>
</dbReference>
<gene>
    <name evidence="1" type="ORF">SKP52_16930</name>
</gene>
<evidence type="ECO:0000313" key="2">
    <source>
        <dbReference type="Proteomes" id="UP000030907"/>
    </source>
</evidence>